<dbReference type="STRING" id="6198.A0A075A6Y2"/>
<dbReference type="AlphaFoldDB" id="A0A075A6Y2"/>
<protein>
    <submittedName>
        <fullName evidence="1">Uncharacterized protein</fullName>
    </submittedName>
</protein>
<dbReference type="InterPro" id="IPR016024">
    <property type="entry name" value="ARM-type_fold"/>
</dbReference>
<dbReference type="SUPFAM" id="SSF48371">
    <property type="entry name" value="ARM repeat"/>
    <property type="match status" value="1"/>
</dbReference>
<dbReference type="OrthoDB" id="449062at2759"/>
<name>A0A075A6Y2_OPIVI</name>
<evidence type="ECO:0000313" key="2">
    <source>
        <dbReference type="Proteomes" id="UP000054324"/>
    </source>
</evidence>
<evidence type="ECO:0000313" key="1">
    <source>
        <dbReference type="EMBL" id="KER31420.1"/>
    </source>
</evidence>
<sequence length="525" mass="57597">MKQISQQFFDETVRANLELLDQSIDEAIEETIQSFTIEGVDLSNIIPDKIKHVDGHPCENCYRSLVNVLNESTLDSVALETCLDEIERLSAIDLAHRKLIASQGAFKYLEFALKKCTESGEKRSAIHVIKTTSALLVGQSELIRGDGEDYLNRLTELLTKTAEAEELNAETLDLLSELCHVLRVACLMNEPNRTRIAQSPVPSRTVDLLSRFELKTGVPELDSQLHCIHEACTFLRSLTLDDDMSVEFGEGSANARSMASAGTAIEVLTKLAKDALSISSETCVADVFLALSSIITRDEFCLKFTDLEGMDIIFQTLLSFLNSAALVSGCLVLLRTVCGSDACKRAAGTWTSSRDRQDSGISGPQLVIKALERHLKNPILAKHAAGVIAAMTLRQPQLAQQMVSAGAPEFLSKALELHMSDAATVRAICMAIRNCVSRSQDLRAAFLGQPCKTNYSVLNNSSLETSDVYELEALLNSALRIRGCADEAKAALRDLGCRVQLQERWRGNPPSNIQHNHCDTENLIV</sequence>
<dbReference type="Proteomes" id="UP000054324">
    <property type="component" value="Unassembled WGS sequence"/>
</dbReference>
<dbReference type="PANTHER" id="PTHR22895">
    <property type="entry name" value="ARMADILLO REPEAT-CONTAINING PROTEIN 6"/>
    <property type="match status" value="1"/>
</dbReference>
<keyword evidence="2" id="KW-1185">Reference proteome</keyword>
<dbReference type="Gene3D" id="1.25.10.10">
    <property type="entry name" value="Leucine-rich Repeat Variant"/>
    <property type="match status" value="2"/>
</dbReference>
<dbReference type="KEGG" id="ovi:T265_12980"/>
<dbReference type="InterPro" id="IPR011989">
    <property type="entry name" value="ARM-like"/>
</dbReference>
<proteinExistence type="predicted"/>
<dbReference type="RefSeq" id="XP_009164858.1">
    <property type="nucleotide sequence ID" value="XM_009166594.1"/>
</dbReference>
<organism evidence="1 2">
    <name type="scientific">Opisthorchis viverrini</name>
    <name type="common">Southeast Asian liver fluke</name>
    <dbReference type="NCBI Taxonomy" id="6198"/>
    <lineage>
        <taxon>Eukaryota</taxon>
        <taxon>Metazoa</taxon>
        <taxon>Spiralia</taxon>
        <taxon>Lophotrochozoa</taxon>
        <taxon>Platyhelminthes</taxon>
        <taxon>Trematoda</taxon>
        <taxon>Digenea</taxon>
        <taxon>Opisthorchiida</taxon>
        <taxon>Opisthorchiata</taxon>
        <taxon>Opisthorchiidae</taxon>
        <taxon>Opisthorchis</taxon>
    </lineage>
</organism>
<accession>A0A075A6Y2</accession>
<dbReference type="EMBL" id="KL596646">
    <property type="protein sequence ID" value="KER31420.1"/>
    <property type="molecule type" value="Genomic_DNA"/>
</dbReference>
<reference evidence="1 2" key="1">
    <citation type="submission" date="2013-11" db="EMBL/GenBank/DDBJ databases">
        <title>Opisthorchis viverrini - life in the bile duct.</title>
        <authorList>
            <person name="Young N.D."/>
            <person name="Nagarajan N."/>
            <person name="Lin S.J."/>
            <person name="Korhonen P.K."/>
            <person name="Jex A.R."/>
            <person name="Hall R.S."/>
            <person name="Safavi-Hemami H."/>
            <person name="Kaewkong W."/>
            <person name="Bertrand D."/>
            <person name="Gao S."/>
            <person name="Seet Q."/>
            <person name="Wongkham S."/>
            <person name="Teh B.T."/>
            <person name="Wongkham C."/>
            <person name="Intapan P.M."/>
            <person name="Maleewong W."/>
            <person name="Yang X."/>
            <person name="Hu M."/>
            <person name="Wang Z."/>
            <person name="Hofmann A."/>
            <person name="Sternberg P.W."/>
            <person name="Tan P."/>
            <person name="Wang J."/>
            <person name="Gasser R.B."/>
        </authorList>
    </citation>
    <scope>NUCLEOTIDE SEQUENCE [LARGE SCALE GENOMIC DNA]</scope>
</reference>
<dbReference type="PANTHER" id="PTHR22895:SF0">
    <property type="entry name" value="ARMADILLO REPEAT-CONTAINING PROTEIN 6"/>
    <property type="match status" value="1"/>
</dbReference>
<dbReference type="GO" id="GO:0002244">
    <property type="term" value="P:hematopoietic progenitor cell differentiation"/>
    <property type="evidence" value="ECO:0007669"/>
    <property type="project" value="TreeGrafter"/>
</dbReference>
<dbReference type="GeneID" id="20327148"/>
<dbReference type="CTD" id="20327148"/>
<gene>
    <name evidence="1" type="ORF">T265_12980</name>
</gene>